<name>A0ABU6ZI76_9FABA</name>
<evidence type="ECO:0000313" key="3">
    <source>
        <dbReference type="EMBL" id="MED6221649.1"/>
    </source>
</evidence>
<protein>
    <submittedName>
        <fullName evidence="3">Uncharacterized protein</fullName>
    </submittedName>
</protein>
<reference evidence="3 4" key="1">
    <citation type="journal article" date="2023" name="Plants (Basel)">
        <title>Bridging the Gap: Combining Genomics and Transcriptomics Approaches to Understand Stylosanthes scabra, an Orphan Legume from the Brazilian Caatinga.</title>
        <authorList>
            <person name="Ferreira-Neto J.R.C."/>
            <person name="da Silva M.D."/>
            <person name="Binneck E."/>
            <person name="de Melo N.F."/>
            <person name="da Silva R.H."/>
            <person name="de Melo A.L.T.M."/>
            <person name="Pandolfi V."/>
            <person name="Bustamante F.O."/>
            <person name="Brasileiro-Vidal A.C."/>
            <person name="Benko-Iseppon A.M."/>
        </authorList>
    </citation>
    <scope>NUCLEOTIDE SEQUENCE [LARGE SCALE GENOMIC DNA]</scope>
    <source>
        <tissue evidence="3">Leaves</tissue>
    </source>
</reference>
<proteinExistence type="predicted"/>
<gene>
    <name evidence="3" type="ORF">PIB30_056787</name>
</gene>
<comment type="caution">
    <text evidence="3">The sequence shown here is derived from an EMBL/GenBank/DDBJ whole genome shotgun (WGS) entry which is preliminary data.</text>
</comment>
<feature type="chain" id="PRO_5047220541" evidence="2">
    <location>
        <begin position="25"/>
        <end position="112"/>
    </location>
</feature>
<evidence type="ECO:0000256" key="1">
    <source>
        <dbReference type="SAM" id="MobiDB-lite"/>
    </source>
</evidence>
<keyword evidence="4" id="KW-1185">Reference proteome</keyword>
<sequence>MARNHVKLPLAILMIGLIIYSAVGEVQDVVPKQQHWNKSYEITSSYSLSSHERSRTRVSPKTPDSPKTPKEKIPSKTELLMNCFADCNRKYEIGSSDIINCVRECYKTHMNI</sequence>
<feature type="region of interest" description="Disordered" evidence="1">
    <location>
        <begin position="45"/>
        <end position="72"/>
    </location>
</feature>
<feature type="signal peptide" evidence="2">
    <location>
        <begin position="1"/>
        <end position="24"/>
    </location>
</feature>
<evidence type="ECO:0000313" key="4">
    <source>
        <dbReference type="Proteomes" id="UP001341840"/>
    </source>
</evidence>
<accession>A0ABU6ZI76</accession>
<keyword evidence="2" id="KW-0732">Signal</keyword>
<dbReference type="EMBL" id="JASCZI010272318">
    <property type="protein sequence ID" value="MED6221649.1"/>
    <property type="molecule type" value="Genomic_DNA"/>
</dbReference>
<evidence type="ECO:0000256" key="2">
    <source>
        <dbReference type="SAM" id="SignalP"/>
    </source>
</evidence>
<dbReference type="Proteomes" id="UP001341840">
    <property type="component" value="Unassembled WGS sequence"/>
</dbReference>
<organism evidence="3 4">
    <name type="scientific">Stylosanthes scabra</name>
    <dbReference type="NCBI Taxonomy" id="79078"/>
    <lineage>
        <taxon>Eukaryota</taxon>
        <taxon>Viridiplantae</taxon>
        <taxon>Streptophyta</taxon>
        <taxon>Embryophyta</taxon>
        <taxon>Tracheophyta</taxon>
        <taxon>Spermatophyta</taxon>
        <taxon>Magnoliopsida</taxon>
        <taxon>eudicotyledons</taxon>
        <taxon>Gunneridae</taxon>
        <taxon>Pentapetalae</taxon>
        <taxon>rosids</taxon>
        <taxon>fabids</taxon>
        <taxon>Fabales</taxon>
        <taxon>Fabaceae</taxon>
        <taxon>Papilionoideae</taxon>
        <taxon>50 kb inversion clade</taxon>
        <taxon>dalbergioids sensu lato</taxon>
        <taxon>Dalbergieae</taxon>
        <taxon>Pterocarpus clade</taxon>
        <taxon>Stylosanthes</taxon>
    </lineage>
</organism>